<keyword evidence="4" id="KW-1185">Reference proteome</keyword>
<dbReference type="InterPro" id="IPR021109">
    <property type="entry name" value="Peptidase_aspartic_dom_sf"/>
</dbReference>
<organism evidence="2 4">
    <name type="scientific">Nephila pilipes</name>
    <name type="common">Giant wood spider</name>
    <name type="synonym">Nephila maculata</name>
    <dbReference type="NCBI Taxonomy" id="299642"/>
    <lineage>
        <taxon>Eukaryota</taxon>
        <taxon>Metazoa</taxon>
        <taxon>Ecdysozoa</taxon>
        <taxon>Arthropoda</taxon>
        <taxon>Chelicerata</taxon>
        <taxon>Arachnida</taxon>
        <taxon>Araneae</taxon>
        <taxon>Araneomorphae</taxon>
        <taxon>Entelegynae</taxon>
        <taxon>Araneoidea</taxon>
        <taxon>Nephilidae</taxon>
        <taxon>Nephila</taxon>
    </lineage>
</organism>
<evidence type="ECO:0000313" key="4">
    <source>
        <dbReference type="Proteomes" id="UP000887013"/>
    </source>
</evidence>
<accession>A0A8X6N351</accession>
<dbReference type="SUPFAM" id="SSF50630">
    <property type="entry name" value="Acid proteases"/>
    <property type="match status" value="1"/>
</dbReference>
<dbReference type="AlphaFoldDB" id="A0A8X6N351"/>
<dbReference type="Proteomes" id="UP000887013">
    <property type="component" value="Unassembled WGS sequence"/>
</dbReference>
<feature type="compositionally biased region" description="Basic and acidic residues" evidence="1">
    <location>
        <begin position="171"/>
        <end position="181"/>
    </location>
</feature>
<comment type="caution">
    <text evidence="2">The sequence shown here is derived from an EMBL/GenBank/DDBJ whole genome shotgun (WGS) entry which is preliminary data.</text>
</comment>
<name>A0A8X6N351_NEPPI</name>
<sequence>MRDSCKRANETITAVNCMTLFNFNSNSDPSSLIVLRIFGEKIAVCADTGASHTIAGEKLFKFLQEHDITFVNKIISFMMADGIRQNITALSAVVNLFIEGKVIPTEFLVLPEAKGNKTLLGRNFLNAAGIVLDVQNGKWYFSENSRKQYEFFKTPLEEIAISAVKLREDEDYHEPGVERDTGPVAPLKKRRRPKKLPPGSKQRHQRNQRGSL</sequence>
<dbReference type="CDD" id="cd00303">
    <property type="entry name" value="retropepsin_like"/>
    <property type="match status" value="1"/>
</dbReference>
<dbReference type="Gene3D" id="2.40.70.10">
    <property type="entry name" value="Acid Proteases"/>
    <property type="match status" value="1"/>
</dbReference>
<dbReference type="EMBL" id="BMAW01053561">
    <property type="protein sequence ID" value="GFS91666.1"/>
    <property type="molecule type" value="Genomic_DNA"/>
</dbReference>
<feature type="compositionally biased region" description="Basic residues" evidence="1">
    <location>
        <begin position="187"/>
        <end position="212"/>
    </location>
</feature>
<evidence type="ECO:0000313" key="3">
    <source>
        <dbReference type="EMBL" id="GFU11987.1"/>
    </source>
</evidence>
<feature type="region of interest" description="Disordered" evidence="1">
    <location>
        <begin position="171"/>
        <end position="212"/>
    </location>
</feature>
<gene>
    <name evidence="2" type="primary">AVEN_222096_1</name>
    <name evidence="2" type="ORF">NPIL_163171</name>
    <name evidence="3" type="ORF">NPIL_620101</name>
</gene>
<evidence type="ECO:0000256" key="1">
    <source>
        <dbReference type="SAM" id="MobiDB-lite"/>
    </source>
</evidence>
<dbReference type="EMBL" id="BMAW01078689">
    <property type="protein sequence ID" value="GFU11987.1"/>
    <property type="molecule type" value="Genomic_DNA"/>
</dbReference>
<dbReference type="OrthoDB" id="6436563at2759"/>
<protein>
    <submittedName>
        <fullName evidence="2">Uncharacterized protein</fullName>
    </submittedName>
</protein>
<evidence type="ECO:0000313" key="2">
    <source>
        <dbReference type="EMBL" id="GFS91666.1"/>
    </source>
</evidence>
<proteinExistence type="predicted"/>
<reference evidence="2" key="1">
    <citation type="submission" date="2020-08" db="EMBL/GenBank/DDBJ databases">
        <title>Multicomponent nature underlies the extraordinary mechanical properties of spider dragline silk.</title>
        <authorList>
            <person name="Kono N."/>
            <person name="Nakamura H."/>
            <person name="Mori M."/>
            <person name="Yoshida Y."/>
            <person name="Ohtoshi R."/>
            <person name="Malay A.D."/>
            <person name="Moran D.A.P."/>
            <person name="Tomita M."/>
            <person name="Numata K."/>
            <person name="Arakawa K."/>
        </authorList>
    </citation>
    <scope>NUCLEOTIDE SEQUENCE</scope>
</reference>